<comment type="similarity">
    <text evidence="2 10">Belongs to the ATPase d subunit family.</text>
</comment>
<dbReference type="PANTHER" id="PTHR12700">
    <property type="entry name" value="ATP SYNTHASE SUBUNIT D, MITOCHONDRIAL"/>
    <property type="match status" value="1"/>
</dbReference>
<evidence type="ECO:0000256" key="4">
    <source>
        <dbReference type="ARBA" id="ARBA00022547"/>
    </source>
</evidence>
<dbReference type="Gene3D" id="6.10.280.70">
    <property type="match status" value="1"/>
</dbReference>
<evidence type="ECO:0000256" key="5">
    <source>
        <dbReference type="ARBA" id="ARBA00022781"/>
    </source>
</evidence>
<keyword evidence="5 10" id="KW-0375">Hydrogen ion transport</keyword>
<dbReference type="GO" id="GO:0045259">
    <property type="term" value="C:proton-transporting ATP synthase complex"/>
    <property type="evidence" value="ECO:0007669"/>
    <property type="project" value="UniProtKB-KW"/>
</dbReference>
<evidence type="ECO:0000313" key="11">
    <source>
        <dbReference type="EMBL" id="ABM55518.1"/>
    </source>
</evidence>
<evidence type="ECO:0000256" key="10">
    <source>
        <dbReference type="PIRNR" id="PIRNR005514"/>
    </source>
</evidence>
<dbReference type="GO" id="GO:0015986">
    <property type="term" value="P:proton motive force-driven ATP synthesis"/>
    <property type="evidence" value="ECO:0007669"/>
    <property type="project" value="UniProtKB-UniRule"/>
</dbReference>
<comment type="subcellular location">
    <subcellularLocation>
        <location evidence="1 10">Mitochondrion inner membrane</location>
    </subcellularLocation>
</comment>
<dbReference type="InterPro" id="IPR008689">
    <property type="entry name" value="ATP_synth_F0_dsu_mt"/>
</dbReference>
<dbReference type="SUPFAM" id="SSF161065">
    <property type="entry name" value="ATP synthase D chain-like"/>
    <property type="match status" value="1"/>
</dbReference>
<reference evidence="11" key="1">
    <citation type="submission" date="2006-10" db="EMBL/GenBank/DDBJ databases">
        <title>Expressed genes of the pink hibiscus mealybug, Maconellicoccus hirsutus.</title>
        <authorList>
            <person name="Hunter W.B."/>
            <person name="Hunnicutt L.E."/>
        </authorList>
    </citation>
    <scope>NUCLEOTIDE SEQUENCE</scope>
</reference>
<keyword evidence="3 10" id="KW-0813">Transport</keyword>
<name>A2I3U9_MACHI</name>
<keyword evidence="4" id="KW-0138">CF(0)</keyword>
<dbReference type="AlphaFoldDB" id="A2I3U9"/>
<dbReference type="PIRSF" id="PIRSF005514">
    <property type="entry name" value="ATPase_F0_D_mt"/>
    <property type="match status" value="1"/>
</dbReference>
<evidence type="ECO:0000256" key="3">
    <source>
        <dbReference type="ARBA" id="ARBA00022448"/>
    </source>
</evidence>
<evidence type="ECO:0000256" key="2">
    <source>
        <dbReference type="ARBA" id="ARBA00006842"/>
    </source>
</evidence>
<evidence type="ECO:0000256" key="1">
    <source>
        <dbReference type="ARBA" id="ARBA00004273"/>
    </source>
</evidence>
<dbReference type="GO" id="GO:0005743">
    <property type="term" value="C:mitochondrial inner membrane"/>
    <property type="evidence" value="ECO:0007669"/>
    <property type="project" value="UniProtKB-SubCell"/>
</dbReference>
<keyword evidence="9 10" id="KW-0472">Membrane</keyword>
<accession>A2I3U9</accession>
<sequence length="185" mass="21526">MASKRIGKFTVDWLDLAQRVPSTQKSNYQVFKARSDGFLRKVLANPEEPPKIDWAFYKSNAVNKAVIEQLEKLYTSTKIPYPDDKGAYASLAIEEKNELEKVEKFIKASSERIKKFEKDIEAIRSVPSYEEMTLEEYAYHHPNLALNPLEKPTFWPHTEDTRIPPDLLAYHRKMGQMHGPDKYHP</sequence>
<keyword evidence="8 10" id="KW-0496">Mitochondrion</keyword>
<evidence type="ECO:0000256" key="7">
    <source>
        <dbReference type="ARBA" id="ARBA00023065"/>
    </source>
</evidence>
<evidence type="ECO:0000256" key="8">
    <source>
        <dbReference type="ARBA" id="ARBA00023128"/>
    </source>
</evidence>
<dbReference type="InterPro" id="IPR036228">
    <property type="entry name" value="ATP_synth_F0_dsu_sf_mt"/>
</dbReference>
<comment type="function">
    <text evidence="10">Mitochondrial membrane ATP synthase (F(1)F(0) ATP synthase or Complex V) produces ATP from ADP in the presence of a proton gradient across the membrane which is generated by electron transport complexes of the respiratory chain. F-type ATPases consist of two structural domains, F(1) - containing the extramembraneous catalytic core, and F(0) - containing the membrane proton channel, linked together by a central stalk and a peripheral stalk. During catalysis, ATP synthesis in the catalytic domain of F(1) is coupled via a rotary mechanism of the central stalk subunits to proton translocation.</text>
</comment>
<organism evidence="11">
    <name type="scientific">Maconellicoccus hirsutus</name>
    <name type="common">Pink hibiscus mealybug</name>
    <dbReference type="NCBI Taxonomy" id="177089"/>
    <lineage>
        <taxon>Eukaryota</taxon>
        <taxon>Metazoa</taxon>
        <taxon>Ecdysozoa</taxon>
        <taxon>Arthropoda</taxon>
        <taxon>Hexapoda</taxon>
        <taxon>Insecta</taxon>
        <taxon>Pterygota</taxon>
        <taxon>Neoptera</taxon>
        <taxon>Paraneoptera</taxon>
        <taxon>Hemiptera</taxon>
        <taxon>Sternorrhyncha</taxon>
        <taxon>Coccoidea</taxon>
        <taxon>Pseudococcidae</taxon>
        <taxon>Maconellicoccus</taxon>
    </lineage>
</organism>
<protein>
    <recommendedName>
        <fullName evidence="10">ATP synthase subunit d, mitochondrial</fullName>
    </recommendedName>
</protein>
<evidence type="ECO:0000256" key="9">
    <source>
        <dbReference type="ARBA" id="ARBA00023136"/>
    </source>
</evidence>
<proteinExistence type="evidence at transcript level"/>
<keyword evidence="6 10" id="KW-0999">Mitochondrion inner membrane</keyword>
<dbReference type="Pfam" id="PF05873">
    <property type="entry name" value="Mt_ATP-synt_D"/>
    <property type="match status" value="1"/>
</dbReference>
<keyword evidence="7 10" id="KW-0406">Ion transport</keyword>
<dbReference type="GO" id="GO:0015078">
    <property type="term" value="F:proton transmembrane transporter activity"/>
    <property type="evidence" value="ECO:0007669"/>
    <property type="project" value="InterPro"/>
</dbReference>
<evidence type="ECO:0000256" key="6">
    <source>
        <dbReference type="ARBA" id="ARBA00022792"/>
    </source>
</evidence>
<dbReference type="EMBL" id="EF070452">
    <property type="protein sequence ID" value="ABM55518.1"/>
    <property type="molecule type" value="mRNA"/>
</dbReference>